<evidence type="ECO:0000313" key="8">
    <source>
        <dbReference type="EMBL" id="TGZ67646.1"/>
    </source>
</evidence>
<reference evidence="8 9" key="1">
    <citation type="journal article" date="2019" name="BMC Genomics">
        <title>New insights from Opisthorchis felineus genome: update on genomics of the epidemiologically important liver flukes.</title>
        <authorList>
            <person name="Ershov N.I."/>
            <person name="Mordvinov V.A."/>
            <person name="Prokhortchouk E.B."/>
            <person name="Pakharukova M.Y."/>
            <person name="Gunbin K.V."/>
            <person name="Ustyantsev K."/>
            <person name="Genaev M.A."/>
            <person name="Blinov A.G."/>
            <person name="Mazur A."/>
            <person name="Boulygina E."/>
            <person name="Tsygankova S."/>
            <person name="Khrameeva E."/>
            <person name="Chekanov N."/>
            <person name="Fan G."/>
            <person name="Xiao A."/>
            <person name="Zhang H."/>
            <person name="Xu X."/>
            <person name="Yang H."/>
            <person name="Solovyev V."/>
            <person name="Lee S.M."/>
            <person name="Liu X."/>
            <person name="Afonnikov D.A."/>
            <person name="Skryabin K.G."/>
        </authorList>
    </citation>
    <scope>NUCLEOTIDE SEQUENCE [LARGE SCALE GENOMIC DNA]</scope>
    <source>
        <strain evidence="8">AK-0245</strain>
        <tissue evidence="8">Whole organism</tissue>
    </source>
</reference>
<dbReference type="OrthoDB" id="6282527at2759"/>
<evidence type="ECO:0000256" key="3">
    <source>
        <dbReference type="ARBA" id="ARBA00022771"/>
    </source>
</evidence>
<evidence type="ECO:0000313" key="9">
    <source>
        <dbReference type="Proteomes" id="UP000308267"/>
    </source>
</evidence>
<dbReference type="InterPro" id="IPR050688">
    <property type="entry name" value="Zinc_finger/UBP_domain"/>
</dbReference>
<dbReference type="Gene3D" id="3.30.160.60">
    <property type="entry name" value="Classic Zinc Finger"/>
    <property type="match status" value="2"/>
</dbReference>
<keyword evidence="4" id="KW-0862">Zinc</keyword>
<dbReference type="SMART" id="SM00355">
    <property type="entry name" value="ZnF_C2H2"/>
    <property type="match status" value="3"/>
</dbReference>
<keyword evidence="1" id="KW-0479">Metal-binding</keyword>
<evidence type="ECO:0000256" key="6">
    <source>
        <dbReference type="SAM" id="MobiDB-lite"/>
    </source>
</evidence>
<dbReference type="GO" id="GO:0008270">
    <property type="term" value="F:zinc ion binding"/>
    <property type="evidence" value="ECO:0007669"/>
    <property type="project" value="UniProtKB-KW"/>
</dbReference>
<evidence type="ECO:0000256" key="1">
    <source>
        <dbReference type="ARBA" id="ARBA00022723"/>
    </source>
</evidence>
<evidence type="ECO:0000256" key="4">
    <source>
        <dbReference type="ARBA" id="ARBA00022833"/>
    </source>
</evidence>
<organism evidence="8 9">
    <name type="scientific">Opisthorchis felineus</name>
    <dbReference type="NCBI Taxonomy" id="147828"/>
    <lineage>
        <taxon>Eukaryota</taxon>
        <taxon>Metazoa</taxon>
        <taxon>Spiralia</taxon>
        <taxon>Lophotrochozoa</taxon>
        <taxon>Platyhelminthes</taxon>
        <taxon>Trematoda</taxon>
        <taxon>Digenea</taxon>
        <taxon>Opisthorchiida</taxon>
        <taxon>Opisthorchiata</taxon>
        <taxon>Opisthorchiidae</taxon>
        <taxon>Opisthorchis</taxon>
    </lineage>
</organism>
<accession>A0A4S2LVZ2</accession>
<dbReference type="SUPFAM" id="SSF57667">
    <property type="entry name" value="beta-beta-alpha zinc fingers"/>
    <property type="match status" value="2"/>
</dbReference>
<feature type="domain" description="C2H2-type" evidence="7">
    <location>
        <begin position="194"/>
        <end position="222"/>
    </location>
</feature>
<protein>
    <recommendedName>
        <fullName evidence="7">C2H2-type domain-containing protein</fullName>
    </recommendedName>
</protein>
<dbReference type="PROSITE" id="PS50157">
    <property type="entry name" value="ZINC_FINGER_C2H2_2"/>
    <property type="match status" value="3"/>
</dbReference>
<dbReference type="GO" id="GO:0005634">
    <property type="term" value="C:nucleus"/>
    <property type="evidence" value="ECO:0007669"/>
    <property type="project" value="TreeGrafter"/>
</dbReference>
<dbReference type="PANTHER" id="PTHR24403:SF67">
    <property type="entry name" value="FI01116P-RELATED"/>
    <property type="match status" value="1"/>
</dbReference>
<gene>
    <name evidence="8" type="ORF">CRM22_004708</name>
</gene>
<dbReference type="Pfam" id="PF00096">
    <property type="entry name" value="zf-C2H2"/>
    <property type="match status" value="3"/>
</dbReference>
<evidence type="ECO:0000259" key="7">
    <source>
        <dbReference type="PROSITE" id="PS50157"/>
    </source>
</evidence>
<proteinExistence type="predicted"/>
<dbReference type="STRING" id="147828.A0A4S2LVZ2"/>
<dbReference type="InterPro" id="IPR013087">
    <property type="entry name" value="Znf_C2H2_type"/>
</dbReference>
<feature type="region of interest" description="Disordered" evidence="6">
    <location>
        <begin position="51"/>
        <end position="71"/>
    </location>
</feature>
<keyword evidence="3 5" id="KW-0863">Zinc-finger</keyword>
<dbReference type="AlphaFoldDB" id="A0A4S2LVZ2"/>
<comment type="caution">
    <text evidence="8">The sequence shown here is derived from an EMBL/GenBank/DDBJ whole genome shotgun (WGS) entry which is preliminary data.</text>
</comment>
<feature type="domain" description="C2H2-type" evidence="7">
    <location>
        <begin position="252"/>
        <end position="279"/>
    </location>
</feature>
<dbReference type="InterPro" id="IPR036236">
    <property type="entry name" value="Znf_C2H2_sf"/>
</dbReference>
<feature type="domain" description="C2H2-type" evidence="7">
    <location>
        <begin position="223"/>
        <end position="247"/>
    </location>
</feature>
<dbReference type="PANTHER" id="PTHR24403">
    <property type="entry name" value="ZINC FINGER PROTEIN"/>
    <property type="match status" value="1"/>
</dbReference>
<name>A0A4S2LVZ2_OPIFE</name>
<evidence type="ECO:0000256" key="5">
    <source>
        <dbReference type="PROSITE-ProRule" id="PRU00042"/>
    </source>
</evidence>
<dbReference type="GO" id="GO:0010468">
    <property type="term" value="P:regulation of gene expression"/>
    <property type="evidence" value="ECO:0007669"/>
    <property type="project" value="TreeGrafter"/>
</dbReference>
<dbReference type="EMBL" id="SJOL01006408">
    <property type="protein sequence ID" value="TGZ67646.1"/>
    <property type="molecule type" value="Genomic_DNA"/>
</dbReference>
<keyword evidence="2" id="KW-0677">Repeat</keyword>
<dbReference type="Proteomes" id="UP000308267">
    <property type="component" value="Unassembled WGS sequence"/>
</dbReference>
<evidence type="ECO:0000256" key="2">
    <source>
        <dbReference type="ARBA" id="ARBA00022737"/>
    </source>
</evidence>
<sequence length="281" mass="32351">MDHSSYCGSAWTLGMMEPNGTSLSDLLTDHTYALQPFSSSAWTTCLESDRDWSPDAARPSQAETPPVNEDCGELNQQIPHVPYLPLLDRIFSRVELCIHEKADLDNLTWYMANFESIHFTQPFSISGRPSDIFRMLLNLASNKSRAPRSPEQSPCLPESSFIPSSEDISPIHVTLIQTHLSPRKCRRRPKPATYTCPHCQTTFSRKFAVTEHIRMIHDRKPKYRCSYCDHGFKRPALLRDHVYSKHARIHRFTCAVCHKGFIRKPDLLRHHLQHHKEQCSS</sequence>
<keyword evidence="9" id="KW-1185">Reference proteome</keyword>
<dbReference type="PROSITE" id="PS00028">
    <property type="entry name" value="ZINC_FINGER_C2H2_1"/>
    <property type="match status" value="3"/>
</dbReference>